<sequence>MAKEKDEIAPVSETMIQSLIYTVRGQQVMLDSDLAMLYQVETRRLNESVKRNIGRFPESFCFQMTKEEYSSLKSQIATSNNEGRGGRRKLPYCFTEPGIAMLSAVLHSDTAVNVSVRIMNTFVEMRRFISNNALLFEKISNVELKQLEFQKETDARFDKVFDYISDHAETEQKIFYDGQIYDAFSLIASLIQKAKKNLSLIDGYVDIKTLNLLAKKKKGVDVTVFTHPKTTLSPTDIGNFNRQYPNLTVKGTTLFHDRFLVIDDTDVYHIGASIKDAGTKCFGITLIQDKQISSDLIKRLKNIK</sequence>
<evidence type="ECO:0000259" key="1">
    <source>
        <dbReference type="Pfam" id="PF10543"/>
    </source>
</evidence>
<accession>I5AWV6</accession>
<protein>
    <submittedName>
        <fullName evidence="2">ORF6N domain-containing protein</fullName>
    </submittedName>
</protein>
<dbReference type="AlphaFoldDB" id="I5AWV6"/>
<reference evidence="2 3" key="2">
    <citation type="submission" date="2012-02" db="EMBL/GenBank/DDBJ databases">
        <title>Improved High-Quality Draft sequence of Eubacterium cellulosolvens 6.</title>
        <authorList>
            <consortium name="US DOE Joint Genome Institute"/>
            <person name="Lucas S."/>
            <person name="Han J."/>
            <person name="Lapidus A."/>
            <person name="Cheng J.-F."/>
            <person name="Goodwin L."/>
            <person name="Pitluck S."/>
            <person name="Peters L."/>
            <person name="Mikhailova N."/>
            <person name="Gu W."/>
            <person name="Detter J.C."/>
            <person name="Han C."/>
            <person name="Tapia R."/>
            <person name="Land M."/>
            <person name="Hauser L."/>
            <person name="Kyrpides N."/>
            <person name="Ivanova N."/>
            <person name="Pagani I."/>
            <person name="Johnson E."/>
            <person name="Mukhopadhyay B."/>
            <person name="Anderson I."/>
            <person name="Woyke T."/>
        </authorList>
    </citation>
    <scope>NUCLEOTIDE SEQUENCE [LARGE SCALE GENOMIC DNA]</scope>
    <source>
        <strain evidence="2 3">6</strain>
    </source>
</reference>
<feature type="domain" description="KilA-N DNA-binding" evidence="1">
    <location>
        <begin position="19"/>
        <end position="105"/>
    </location>
</feature>
<reference evidence="2 3" key="1">
    <citation type="submission" date="2010-08" db="EMBL/GenBank/DDBJ databases">
        <authorList>
            <consortium name="US DOE Joint Genome Institute (JGI-PGF)"/>
            <person name="Lucas S."/>
            <person name="Copeland A."/>
            <person name="Lapidus A."/>
            <person name="Cheng J.-F."/>
            <person name="Bruce D."/>
            <person name="Goodwin L."/>
            <person name="Pitluck S."/>
            <person name="Land M.L."/>
            <person name="Hauser L."/>
            <person name="Chang Y.-J."/>
            <person name="Anderson I.J."/>
            <person name="Johnson E."/>
            <person name="Mulhopadhyay B."/>
            <person name="Kyrpides N."/>
            <person name="Woyke T.J."/>
        </authorList>
    </citation>
    <scope>NUCLEOTIDE SEQUENCE [LARGE SCALE GENOMIC DNA]</scope>
    <source>
        <strain evidence="2 3">6</strain>
    </source>
</reference>
<gene>
    <name evidence="2" type="ORF">EubceDRAFT1_2564</name>
</gene>
<dbReference type="Proteomes" id="UP000005753">
    <property type="component" value="Chromosome"/>
</dbReference>
<dbReference type="Pfam" id="PF10543">
    <property type="entry name" value="ORF6N"/>
    <property type="match status" value="1"/>
</dbReference>
<proteinExistence type="predicted"/>
<dbReference type="STRING" id="633697.EubceDRAFT1_2564"/>
<dbReference type="eggNOG" id="COG1502">
    <property type="taxonomic scope" value="Bacteria"/>
</dbReference>
<dbReference type="HOGENOM" id="CLU_055403_0_1_9"/>
<dbReference type="InterPro" id="IPR018873">
    <property type="entry name" value="KilA-N_DNA-bd_domain"/>
</dbReference>
<evidence type="ECO:0000313" key="2">
    <source>
        <dbReference type="EMBL" id="EIM58279.1"/>
    </source>
</evidence>
<dbReference type="EMBL" id="CM001487">
    <property type="protein sequence ID" value="EIM58279.1"/>
    <property type="molecule type" value="Genomic_DNA"/>
</dbReference>
<evidence type="ECO:0000313" key="3">
    <source>
        <dbReference type="Proteomes" id="UP000005753"/>
    </source>
</evidence>
<name>I5AWV6_EUBC6</name>
<organism evidence="2 3">
    <name type="scientific">Eubacterium cellulosolvens (strain ATCC 43171 / JCM 9499 / 6)</name>
    <name type="common">Cillobacterium cellulosolvens</name>
    <dbReference type="NCBI Taxonomy" id="633697"/>
    <lineage>
        <taxon>Bacteria</taxon>
        <taxon>Bacillati</taxon>
        <taxon>Bacillota</taxon>
        <taxon>Clostridia</taxon>
        <taxon>Eubacteriales</taxon>
        <taxon>Eubacteriaceae</taxon>
        <taxon>Eubacterium</taxon>
    </lineage>
</organism>
<keyword evidence="3" id="KW-1185">Reference proteome</keyword>